<reference evidence="7 8" key="1">
    <citation type="submission" date="2019-07" db="EMBL/GenBank/DDBJ databases">
        <title>Whole genome shotgun sequence of Acetobacter cibinongensis NBRC 16605.</title>
        <authorList>
            <person name="Hosoyama A."/>
            <person name="Uohara A."/>
            <person name="Ohji S."/>
            <person name="Ichikawa N."/>
        </authorList>
    </citation>
    <scope>NUCLEOTIDE SEQUENCE [LARGE SCALE GENOMIC DNA]</scope>
    <source>
        <strain evidence="7 8">NBRC 16605</strain>
    </source>
</reference>
<feature type="transmembrane region" description="Helical" evidence="5">
    <location>
        <begin position="213"/>
        <end position="231"/>
    </location>
</feature>
<dbReference type="InterPro" id="IPR007016">
    <property type="entry name" value="O-antigen_ligase-rel_domated"/>
</dbReference>
<protein>
    <recommendedName>
        <fullName evidence="6">O-antigen ligase-related domain-containing protein</fullName>
    </recommendedName>
</protein>
<sequence>MLLPFFMFFSRALCDITATVLGCLFLLQSGLTGQWQWLRKPWVLAAAALCALSLISSVHMQNMGAIAQAACLPRLFLITAATENWVLTRNNRRLLLSGVFLLLAVWLISQCWEQYFTGTNLIGAPAWLDGSLTGPFIKPRAGFTFLMLFFPGIMPVVLYALKRRSCVAKLAGVALLLLSVLTMVFIGQRMSTVLMMFGLFLTALMVRQFRWPFVGVILGMIAALISLPLLSPPTYAKLVIKFSDQLQHFSTSDYGQLFKKATIMVLNHPVLGLGMDGFRNFCHLSLQSNVPALVGLPSLESPAPLGCNIHPHNYYLQIATTAGLPGLFAFCALIFFWLRAGWQRLNPIQHSKQAMLLVMCCTVLWPITSTSAFFTFPTAGWIFLFAGWLLAESKANADAPATVNACPISEKQT</sequence>
<gene>
    <name evidence="7" type="ORF">ACI01nite_12720</name>
</gene>
<evidence type="ECO:0000259" key="6">
    <source>
        <dbReference type="Pfam" id="PF04932"/>
    </source>
</evidence>
<dbReference type="Proteomes" id="UP000321891">
    <property type="component" value="Unassembled WGS sequence"/>
</dbReference>
<feature type="domain" description="O-antigen ligase-related" evidence="6">
    <location>
        <begin position="175"/>
        <end position="331"/>
    </location>
</feature>
<comment type="caution">
    <text evidence="7">The sequence shown here is derived from an EMBL/GenBank/DDBJ whole genome shotgun (WGS) entry which is preliminary data.</text>
</comment>
<keyword evidence="4 5" id="KW-0472">Membrane</keyword>
<evidence type="ECO:0000256" key="5">
    <source>
        <dbReference type="SAM" id="Phobius"/>
    </source>
</evidence>
<dbReference type="Pfam" id="PF04932">
    <property type="entry name" value="Wzy_C"/>
    <property type="match status" value="1"/>
</dbReference>
<evidence type="ECO:0000256" key="4">
    <source>
        <dbReference type="ARBA" id="ARBA00023136"/>
    </source>
</evidence>
<keyword evidence="8" id="KW-1185">Reference proteome</keyword>
<dbReference type="PANTHER" id="PTHR37422:SF13">
    <property type="entry name" value="LIPOPOLYSACCHARIDE BIOSYNTHESIS PROTEIN PA4999-RELATED"/>
    <property type="match status" value="1"/>
</dbReference>
<feature type="transmembrane region" description="Helical" evidence="5">
    <location>
        <begin position="314"/>
        <end position="338"/>
    </location>
</feature>
<feature type="transmembrane region" description="Helical" evidence="5">
    <location>
        <begin position="6"/>
        <end position="29"/>
    </location>
</feature>
<feature type="transmembrane region" description="Helical" evidence="5">
    <location>
        <begin position="190"/>
        <end position="206"/>
    </location>
</feature>
<evidence type="ECO:0000313" key="7">
    <source>
        <dbReference type="EMBL" id="GEL58670.1"/>
    </source>
</evidence>
<evidence type="ECO:0000256" key="2">
    <source>
        <dbReference type="ARBA" id="ARBA00022692"/>
    </source>
</evidence>
<evidence type="ECO:0000313" key="8">
    <source>
        <dbReference type="Proteomes" id="UP000321891"/>
    </source>
</evidence>
<keyword evidence="3 5" id="KW-1133">Transmembrane helix</keyword>
<feature type="transmembrane region" description="Helical" evidence="5">
    <location>
        <begin position="166"/>
        <end position="184"/>
    </location>
</feature>
<dbReference type="InterPro" id="IPR051533">
    <property type="entry name" value="WaaL-like"/>
</dbReference>
<organism evidence="7 8">
    <name type="scientific">Acetobacter cibinongensis</name>
    <dbReference type="NCBI Taxonomy" id="146475"/>
    <lineage>
        <taxon>Bacteria</taxon>
        <taxon>Pseudomonadati</taxon>
        <taxon>Pseudomonadota</taxon>
        <taxon>Alphaproteobacteria</taxon>
        <taxon>Acetobacterales</taxon>
        <taxon>Acetobacteraceae</taxon>
        <taxon>Acetobacter</taxon>
    </lineage>
</organism>
<name>A0ABQ0V472_9PROT</name>
<evidence type="ECO:0000256" key="3">
    <source>
        <dbReference type="ARBA" id="ARBA00022989"/>
    </source>
</evidence>
<feature type="transmembrane region" description="Helical" evidence="5">
    <location>
        <begin position="141"/>
        <end position="161"/>
    </location>
</feature>
<proteinExistence type="predicted"/>
<accession>A0ABQ0V472</accession>
<dbReference type="PANTHER" id="PTHR37422">
    <property type="entry name" value="TEICHURONIC ACID BIOSYNTHESIS PROTEIN TUAE"/>
    <property type="match status" value="1"/>
</dbReference>
<feature type="transmembrane region" description="Helical" evidence="5">
    <location>
        <begin position="41"/>
        <end position="60"/>
    </location>
</feature>
<feature type="transmembrane region" description="Helical" evidence="5">
    <location>
        <begin position="94"/>
        <end position="112"/>
    </location>
</feature>
<feature type="transmembrane region" description="Helical" evidence="5">
    <location>
        <begin position="373"/>
        <end position="391"/>
    </location>
</feature>
<comment type="subcellular location">
    <subcellularLocation>
        <location evidence="1">Membrane</location>
        <topology evidence="1">Multi-pass membrane protein</topology>
    </subcellularLocation>
</comment>
<keyword evidence="2 5" id="KW-0812">Transmembrane</keyword>
<dbReference type="EMBL" id="BJVU01000003">
    <property type="protein sequence ID" value="GEL58670.1"/>
    <property type="molecule type" value="Genomic_DNA"/>
</dbReference>
<evidence type="ECO:0000256" key="1">
    <source>
        <dbReference type="ARBA" id="ARBA00004141"/>
    </source>
</evidence>